<dbReference type="EMBL" id="JBIEIL010000005">
    <property type="protein sequence ID" value="MFG6205175.1"/>
    <property type="molecule type" value="Genomic_DNA"/>
</dbReference>
<sequence length="162" mass="18144">MNSVHIGLIKKFGENLNQVRATSGEINLRIIRKGLPVEELKTEWFNFYIQSWRTVVEAYFGDDTGAKVPAVALLANHKLEQKNYEIKNPFDDDWQVGAIFGAGRPNGGIAGDAFGEGKLKVDLVVDDEERQRIEGSFSFGYVDASGSEVEVEAVNFWVEFKK</sequence>
<evidence type="ECO:0000313" key="2">
    <source>
        <dbReference type="Proteomes" id="UP001605918"/>
    </source>
</evidence>
<gene>
    <name evidence="1" type="ORF">ACGSLL_12470</name>
</gene>
<keyword evidence="2" id="KW-1185">Reference proteome</keyword>
<organism evidence="1 2">
    <name type="scientific">Pseudomonas retamae</name>
    <dbReference type="NCBI Taxonomy" id="702110"/>
    <lineage>
        <taxon>Bacteria</taxon>
        <taxon>Pseudomonadati</taxon>
        <taxon>Pseudomonadota</taxon>
        <taxon>Gammaproteobacteria</taxon>
        <taxon>Pseudomonadales</taxon>
        <taxon>Pseudomonadaceae</taxon>
        <taxon>Pseudomonas</taxon>
    </lineage>
</organism>
<reference evidence="1 2" key="1">
    <citation type="submission" date="2024-10" db="EMBL/GenBank/DDBJ databases">
        <title>Whole genome of Pseudomonas sp Strain RB5.</title>
        <authorList>
            <person name="Selami N."/>
        </authorList>
    </citation>
    <scope>NUCLEOTIDE SEQUENCE [LARGE SCALE GENOMIC DNA]</scope>
    <source>
        <strain evidence="1 2">RB5</strain>
    </source>
</reference>
<comment type="caution">
    <text evidence="1">The sequence shown here is derived from an EMBL/GenBank/DDBJ whole genome shotgun (WGS) entry which is preliminary data.</text>
</comment>
<dbReference type="Proteomes" id="UP001605918">
    <property type="component" value="Unassembled WGS sequence"/>
</dbReference>
<protein>
    <submittedName>
        <fullName evidence="1">Uncharacterized protein</fullName>
    </submittedName>
</protein>
<accession>A0ABW7DAU9</accession>
<proteinExistence type="predicted"/>
<evidence type="ECO:0000313" key="1">
    <source>
        <dbReference type="EMBL" id="MFG6205175.1"/>
    </source>
</evidence>
<name>A0ABW7DAU9_9PSED</name>
<dbReference type="RefSeq" id="WP_394506196.1">
    <property type="nucleotide sequence ID" value="NZ_JBIEIL010000005.1"/>
</dbReference>